<keyword evidence="5" id="KW-1052">Target cell membrane</keyword>
<evidence type="ECO:0000256" key="4">
    <source>
        <dbReference type="ARBA" id="ARBA00022483"/>
    </source>
</evidence>
<evidence type="ECO:0000256" key="7">
    <source>
        <dbReference type="ARBA" id="ARBA00022737"/>
    </source>
</evidence>
<keyword evidence="11" id="KW-0472">Membrane</keyword>
<evidence type="ECO:0000313" key="17">
    <source>
        <dbReference type="Proteomes" id="UP000694941"/>
    </source>
</evidence>
<evidence type="ECO:0000256" key="10">
    <source>
        <dbReference type="ARBA" id="ARBA00023242"/>
    </source>
</evidence>
<dbReference type="InterPro" id="IPR001452">
    <property type="entry name" value="SH3_domain"/>
</dbReference>
<evidence type="ECO:0000256" key="14">
    <source>
        <dbReference type="SAM" id="Coils"/>
    </source>
</evidence>
<evidence type="ECO:0000256" key="6">
    <source>
        <dbReference type="ARBA" id="ARBA00022703"/>
    </source>
</evidence>
<feature type="region of interest" description="Disordered" evidence="15">
    <location>
        <begin position="448"/>
        <end position="523"/>
    </location>
</feature>
<name>A0ABM1T5C5_LIMPO</name>
<dbReference type="Pfam" id="PF12796">
    <property type="entry name" value="Ank_2"/>
    <property type="match status" value="1"/>
</dbReference>
<keyword evidence="7" id="KW-0677">Repeat</keyword>
<dbReference type="PANTHER" id="PTHR24131">
    <property type="entry name" value="APOPTOSIS-STIMULATING OF P53 PROTEIN"/>
    <property type="match status" value="1"/>
</dbReference>
<keyword evidence="11" id="KW-1053">Target membrane</keyword>
<dbReference type="SUPFAM" id="SSF48403">
    <property type="entry name" value="Ankyrin repeat"/>
    <property type="match status" value="1"/>
</dbReference>
<gene>
    <name evidence="18" type="primary">LOC106467238</name>
</gene>
<feature type="repeat" description="ANK" evidence="12">
    <location>
        <begin position="910"/>
        <end position="942"/>
    </location>
</feature>
<dbReference type="SMART" id="SM00248">
    <property type="entry name" value="ANK"/>
    <property type="match status" value="2"/>
</dbReference>
<keyword evidence="14" id="KW-0175">Coiled coil</keyword>
<organism evidence="17 18">
    <name type="scientific">Limulus polyphemus</name>
    <name type="common">Atlantic horseshoe crab</name>
    <dbReference type="NCBI Taxonomy" id="6850"/>
    <lineage>
        <taxon>Eukaryota</taxon>
        <taxon>Metazoa</taxon>
        <taxon>Ecdysozoa</taxon>
        <taxon>Arthropoda</taxon>
        <taxon>Chelicerata</taxon>
        <taxon>Merostomata</taxon>
        <taxon>Xiphosura</taxon>
        <taxon>Limulidae</taxon>
        <taxon>Limulus</taxon>
    </lineage>
</organism>
<dbReference type="InterPro" id="IPR036770">
    <property type="entry name" value="Ankyrin_rpt-contain_sf"/>
</dbReference>
<feature type="compositionally biased region" description="Polar residues" evidence="15">
    <location>
        <begin position="328"/>
        <end position="343"/>
    </location>
</feature>
<keyword evidence="10" id="KW-0539">Nucleus</keyword>
<dbReference type="Pfam" id="PF00018">
    <property type="entry name" value="SH3_1"/>
    <property type="match status" value="1"/>
</dbReference>
<dbReference type="Gene3D" id="1.25.40.20">
    <property type="entry name" value="Ankyrin repeat-containing domain"/>
    <property type="match status" value="1"/>
</dbReference>
<keyword evidence="17" id="KW-1185">Reference proteome</keyword>
<dbReference type="InterPro" id="IPR047163">
    <property type="entry name" value="ASPP1/2"/>
</dbReference>
<dbReference type="CDD" id="cd11807">
    <property type="entry name" value="SH3_ASPP"/>
    <property type="match status" value="1"/>
</dbReference>
<feature type="repeat" description="ANK" evidence="12">
    <location>
        <begin position="877"/>
        <end position="909"/>
    </location>
</feature>
<evidence type="ECO:0000256" key="9">
    <source>
        <dbReference type="ARBA" id="ARBA00023043"/>
    </source>
</evidence>
<dbReference type="GeneID" id="106467238"/>
<reference evidence="18" key="1">
    <citation type="submission" date="2025-08" db="UniProtKB">
        <authorList>
            <consortium name="RefSeq"/>
        </authorList>
    </citation>
    <scope>IDENTIFICATION</scope>
    <source>
        <tissue evidence="18">Muscle</tissue>
    </source>
</reference>
<dbReference type="PROSITE" id="PS50002">
    <property type="entry name" value="SH3"/>
    <property type="match status" value="1"/>
</dbReference>
<feature type="region of interest" description="Disordered" evidence="15">
    <location>
        <begin position="604"/>
        <end position="664"/>
    </location>
</feature>
<feature type="compositionally biased region" description="Low complexity" evidence="15">
    <location>
        <begin position="651"/>
        <end position="664"/>
    </location>
</feature>
<evidence type="ECO:0000256" key="8">
    <source>
        <dbReference type="ARBA" id="ARBA00023028"/>
    </source>
</evidence>
<feature type="domain" description="SH3" evidence="16">
    <location>
        <begin position="976"/>
        <end position="1038"/>
    </location>
</feature>
<dbReference type="SMART" id="SM00326">
    <property type="entry name" value="SH3"/>
    <property type="match status" value="1"/>
</dbReference>
<protein>
    <submittedName>
        <fullName evidence="18">Apoptosis-stimulating of p53 protein 1-like isoform X1</fullName>
    </submittedName>
</protein>
<feature type="compositionally biased region" description="Low complexity" evidence="15">
    <location>
        <begin position="604"/>
        <end position="615"/>
    </location>
</feature>
<evidence type="ECO:0000259" key="16">
    <source>
        <dbReference type="PROSITE" id="PS50002"/>
    </source>
</evidence>
<evidence type="ECO:0000256" key="3">
    <source>
        <dbReference type="ARBA" id="ARBA00022443"/>
    </source>
</evidence>
<feature type="compositionally biased region" description="Basic and acidic residues" evidence="15">
    <location>
        <begin position="313"/>
        <end position="323"/>
    </location>
</feature>
<feature type="compositionally biased region" description="Pro residues" evidence="15">
    <location>
        <begin position="490"/>
        <end position="508"/>
    </location>
</feature>
<comment type="subcellular location">
    <subcellularLocation>
        <location evidence="1">Nucleus</location>
    </subcellularLocation>
    <subcellularLocation>
        <location evidence="2">Target cell membrane</location>
    </subcellularLocation>
</comment>
<evidence type="ECO:0000256" key="11">
    <source>
        <dbReference type="ARBA" id="ARBA00023298"/>
    </source>
</evidence>
<keyword evidence="9 12" id="KW-0040">ANK repeat</keyword>
<feature type="compositionally biased region" description="Polar residues" evidence="15">
    <location>
        <begin position="381"/>
        <end position="402"/>
    </location>
</feature>
<dbReference type="PROSITE" id="PS50297">
    <property type="entry name" value="ANK_REP_REGION"/>
    <property type="match status" value="2"/>
</dbReference>
<keyword evidence="4" id="KW-0268">Exocytosis</keyword>
<evidence type="ECO:0000256" key="2">
    <source>
        <dbReference type="ARBA" id="ARBA00004175"/>
    </source>
</evidence>
<evidence type="ECO:0000256" key="1">
    <source>
        <dbReference type="ARBA" id="ARBA00004123"/>
    </source>
</evidence>
<dbReference type="Proteomes" id="UP000694941">
    <property type="component" value="Unplaced"/>
</dbReference>
<keyword evidence="8" id="KW-0528">Neurotoxin</keyword>
<dbReference type="PRINTS" id="PR00452">
    <property type="entry name" value="SH3DOMAIN"/>
</dbReference>
<proteinExistence type="predicted"/>
<dbReference type="InterPro" id="IPR036028">
    <property type="entry name" value="SH3-like_dom_sf"/>
</dbReference>
<feature type="compositionally biased region" description="Polar residues" evidence="15">
    <location>
        <begin position="460"/>
        <end position="485"/>
    </location>
</feature>
<feature type="region of interest" description="Disordered" evidence="15">
    <location>
        <begin position="303"/>
        <end position="432"/>
    </location>
</feature>
<evidence type="ECO:0000313" key="18">
    <source>
        <dbReference type="RefSeq" id="XP_022251081.1"/>
    </source>
</evidence>
<dbReference type="PANTHER" id="PTHR24131:SF10">
    <property type="entry name" value="ANKYRIN-REPEAT, SH3-DOMAIN, AND PROLINE-RICH-REGION CONTAINING PROTEIN, ISOFORM B"/>
    <property type="match status" value="1"/>
</dbReference>
<dbReference type="PROSITE" id="PS50088">
    <property type="entry name" value="ANK_REPEAT"/>
    <property type="match status" value="2"/>
</dbReference>
<accession>A0ABM1T5C5</accession>
<keyword evidence="3 13" id="KW-0728">SH3 domain</keyword>
<dbReference type="SUPFAM" id="SSF50044">
    <property type="entry name" value="SH3-domain"/>
    <property type="match status" value="1"/>
</dbReference>
<evidence type="ECO:0000256" key="5">
    <source>
        <dbReference type="ARBA" id="ARBA00022537"/>
    </source>
</evidence>
<dbReference type="RefSeq" id="XP_022251081.1">
    <property type="nucleotide sequence ID" value="XM_022395373.1"/>
</dbReference>
<feature type="coiled-coil region" evidence="14">
    <location>
        <begin position="12"/>
        <end position="134"/>
    </location>
</feature>
<sequence>MVLLPEGAELTLAELREMAARQQQQIEAQQQLLVAKEQRLKFLKQQEVRHHHGAQTTEGDRLRYLRERVEGQEQKLRRLRALRNQVDQQRVNNGNLGAELESIRALFNEKEKELTLAVAKVEDLTRQLEELKRGNHNGLRTCNSNVSQPAAMELEKLKRELVYRTKLNEQQNARIAHQREILSKRQEDISGMDQRIADLQQRLHRKRMLNQQISSQVHAATVAKQTHMRSGATKTHPRPLNTNVVVVEPLKHASAEPDRVQDDLDAPLGGIKGVQELSEFASNKNDPKYQTLPYNTKFTKYGKDYSSSEESEDGSKPTEENGPKKGITVSSSNTQQVATSPQKQPIRHPVIPPPQQHVDHLVPQVYGSTPSTLSAPRGQIAGNNNAINQGQLPTPKSNSLSISTNSKPPPTLPKPKSNISVPGNQGSFLSGSYPISKTDVILPIQSQPRAEVQPLDSPRHSGSSDGRQTQETNVIYTSSTTSLPISSFEKPPPPPKPPLPIKPMPPPRQTHYLAESVSSSERSYTETKLDAVDSALSVLKGSENQDNKSTSGFRYLGRSQTVQRHTHRLGQASLDQYAKAMNHVYRNEHPPRSSQFESCNVKSTNFTSSDSTNDNLCGNTEQEHRREKLPIRPKPLTVKIPPSSDQPRLKGQQYGGTQRQGTEGVNEKISPSVANQNSQNVHISINRRIEMPPAFLFPENVPPPADLSGSVRTEERTKNHSGNDVTDRVMIEAEDVIFNHNSEKQESIKSPLNLNDQLDQFNGNTTLVFENNTRPDGDGDSVSTENDQVHVSDQPLETNTDVSNNEVNGYEQLRIHNSAALRRVKKGNLKTKNSTKNSRRVSFDPLALLLDAALEGELELVKKTTKEVPNPSAANDEGITALHNAICAGHFEIVKFLVEFGCDVNTQDSDGWTPLHCAASCNNQPMVRFLVEHGACVFATTLSDHDTAAQKCEEDEEGYDGCSEYLYSVQEKLGILNGGAVYAVYDYEAQNQDELSFKDGDMLIVLRKGDEQEREWWWARLKDREGYIPRNLLGLYPRVTAKRDSQ</sequence>
<feature type="compositionally biased region" description="Basic and acidic residues" evidence="15">
    <location>
        <begin position="621"/>
        <end position="630"/>
    </location>
</feature>
<evidence type="ECO:0000256" key="13">
    <source>
        <dbReference type="PROSITE-ProRule" id="PRU00192"/>
    </source>
</evidence>
<evidence type="ECO:0000256" key="15">
    <source>
        <dbReference type="SAM" id="MobiDB-lite"/>
    </source>
</evidence>
<keyword evidence="8" id="KW-0638">Presynaptic neurotoxin</keyword>
<keyword evidence="6" id="KW-0053">Apoptosis</keyword>
<evidence type="ECO:0000256" key="12">
    <source>
        <dbReference type="PROSITE-ProRule" id="PRU00023"/>
    </source>
</evidence>
<dbReference type="InterPro" id="IPR002110">
    <property type="entry name" value="Ankyrin_rpt"/>
</dbReference>
<feature type="compositionally biased region" description="Polar residues" evidence="15">
    <location>
        <begin position="419"/>
        <end position="432"/>
    </location>
</feature>
<keyword evidence="8" id="KW-0800">Toxin</keyword>